<reference evidence="1 2" key="1">
    <citation type="submission" date="2024-02" db="EMBL/GenBank/DDBJ databases">
        <title>Rhodopirellula caenicola NBRC 110016.</title>
        <authorList>
            <person name="Ichikawa N."/>
            <person name="Katano-Makiyama Y."/>
            <person name="Hidaka K."/>
        </authorList>
    </citation>
    <scope>NUCLEOTIDE SEQUENCE [LARGE SCALE GENOMIC DNA]</scope>
    <source>
        <strain evidence="1 2">NBRC 110016</strain>
    </source>
</reference>
<dbReference type="InterPro" id="IPR011989">
    <property type="entry name" value="ARM-like"/>
</dbReference>
<dbReference type="Pfam" id="PF13646">
    <property type="entry name" value="HEAT_2"/>
    <property type="match status" value="1"/>
</dbReference>
<dbReference type="InterPro" id="IPR016024">
    <property type="entry name" value="ARM-type_fold"/>
</dbReference>
<dbReference type="EMBL" id="BAABRO010000001">
    <property type="protein sequence ID" value="GAA5504830.1"/>
    <property type="molecule type" value="Genomic_DNA"/>
</dbReference>
<organism evidence="1 2">
    <name type="scientific">Novipirellula caenicola</name>
    <dbReference type="NCBI Taxonomy" id="1536901"/>
    <lineage>
        <taxon>Bacteria</taxon>
        <taxon>Pseudomonadati</taxon>
        <taxon>Planctomycetota</taxon>
        <taxon>Planctomycetia</taxon>
        <taxon>Pirellulales</taxon>
        <taxon>Pirellulaceae</taxon>
        <taxon>Novipirellula</taxon>
    </lineage>
</organism>
<evidence type="ECO:0000313" key="2">
    <source>
        <dbReference type="Proteomes" id="UP001416858"/>
    </source>
</evidence>
<dbReference type="InterPro" id="IPR004155">
    <property type="entry name" value="PBS_lyase_HEAT"/>
</dbReference>
<evidence type="ECO:0008006" key="3">
    <source>
        <dbReference type="Google" id="ProtNLM"/>
    </source>
</evidence>
<proteinExistence type="predicted"/>
<dbReference type="SUPFAM" id="SSF48371">
    <property type="entry name" value="ARM repeat"/>
    <property type="match status" value="1"/>
</dbReference>
<sequence length="167" mass="17641">MDANSDWARGLASGSVDERIATLRKISNQSDPVTGVTILCVQMAGDSDDDVRMWAAEALAHAVTPLPAEVDSLADLLRHSDDGEIDYWAATMLGRLKTQAAAAVDALQSCVVNSMYLPARERAVWALAEIGPAAADAIQTLETTAEAAPPRLKRLAKEAIKSIGNAA</sequence>
<protein>
    <recommendedName>
        <fullName evidence="3">HEAT repeat protein</fullName>
    </recommendedName>
</protein>
<dbReference type="RefSeq" id="WP_345681907.1">
    <property type="nucleotide sequence ID" value="NZ_BAABRO010000001.1"/>
</dbReference>
<evidence type="ECO:0000313" key="1">
    <source>
        <dbReference type="EMBL" id="GAA5504830.1"/>
    </source>
</evidence>
<dbReference type="Gene3D" id="1.25.10.10">
    <property type="entry name" value="Leucine-rich Repeat Variant"/>
    <property type="match status" value="1"/>
</dbReference>
<gene>
    <name evidence="1" type="ORF">Rcae01_00269</name>
</gene>
<comment type="caution">
    <text evidence="1">The sequence shown here is derived from an EMBL/GenBank/DDBJ whole genome shotgun (WGS) entry which is preliminary data.</text>
</comment>
<accession>A0ABP9VKL5</accession>
<name>A0ABP9VKL5_9BACT</name>
<dbReference type="Proteomes" id="UP001416858">
    <property type="component" value="Unassembled WGS sequence"/>
</dbReference>
<keyword evidence="2" id="KW-1185">Reference proteome</keyword>
<dbReference type="Pfam" id="PF03130">
    <property type="entry name" value="HEAT_PBS"/>
    <property type="match status" value="1"/>
</dbReference>